<name>A0A143WUQ3_9ENTR</name>
<evidence type="ECO:0000256" key="12">
    <source>
        <dbReference type="ARBA" id="ARBA00034005"/>
    </source>
</evidence>
<dbReference type="Gene3D" id="1.10.150.20">
    <property type="entry name" value="5' to 3' exonuclease, C-terminal subdomain"/>
    <property type="match status" value="2"/>
</dbReference>
<comment type="similarity">
    <text evidence="13 14">Belongs to the NAD-dependent DNA ligase family. LigA subfamily.</text>
</comment>
<keyword evidence="6 14" id="KW-0479">Metal-binding</keyword>
<feature type="binding site" evidence="14">
    <location>
        <begin position="84"/>
        <end position="85"/>
    </location>
    <ligand>
        <name>NAD(+)</name>
        <dbReference type="ChEBI" id="CHEBI:57540"/>
    </ligand>
</feature>
<feature type="domain" description="NAD-dependent DNA ligase N-terminal" evidence="17">
    <location>
        <begin position="6"/>
        <end position="452"/>
    </location>
</feature>
<sequence length="610" mass="68257">MEQIKKVKKNILRLCEKLRHWEYQYYVENSPEVSDSEYDRVMAQLCVLESKWPDLLTIDSPSQRVGSPAQSIFSQVHHEVPMLSINNVFEESGFLAFDERVHKILNRKDDITYCCELKLDGLAVSLLYEHGKLIRAATRGDGTTGEDITANVRTIRTIPLRLKTYGNLPSRLEIRGEVFMSEIGFLRLNETAKREGGKIFANPRNAAAGSLRQLDPSITARRPLKFYCYGDGLLEGSELPESHWERLQQYKAWGVPVSNCMFRCTGKEAVLAFYQQVYKVRPNLGFDIDGVVIKVDSLPLQRRLGLLTRAPRWSIAYKFPAQEQLTRVIDVEFQVGRTGAITPVARLESVLVSGAIVSKATLHNFNEINRLGLMIGDRVILRRAGDVIPQIIGVVAEERPSDARQVVFPKQCPVCGSDLECVAGEKVLRCIAGLICRSQRKESLKHFVSRRAMNIKGMGDKIIDQLIEHELVKNPADLFRLTKGILTTKLARMGPKSAQSLIEELEKAKKTTFTRFIYSLGIRNVGQTIAANLAVAYGTIDALIAADIESLTDVQDIGNLIAAYIRQFFEERQNLALLQELLSPEIGINWSQPTVSPAGGTTAKLSSKLG</sequence>
<dbReference type="Gene3D" id="6.20.10.30">
    <property type="match status" value="1"/>
</dbReference>
<keyword evidence="7 14" id="KW-0227">DNA damage</keyword>
<evidence type="ECO:0000259" key="17">
    <source>
        <dbReference type="SMART" id="SM00532"/>
    </source>
</evidence>
<feature type="domain" description="Helix-hairpin-helix DNA-binding motif class 1" evidence="16">
    <location>
        <begin position="485"/>
        <end position="504"/>
    </location>
</feature>
<evidence type="ECO:0000256" key="7">
    <source>
        <dbReference type="ARBA" id="ARBA00022763"/>
    </source>
</evidence>
<feature type="binding site" evidence="14">
    <location>
        <position position="116"/>
    </location>
    <ligand>
        <name>NAD(+)</name>
        <dbReference type="ChEBI" id="CHEBI:57540"/>
    </ligand>
</feature>
<dbReference type="InterPro" id="IPR013840">
    <property type="entry name" value="DNAligase_N"/>
</dbReference>
<dbReference type="Pfam" id="PF12826">
    <property type="entry name" value="HHH_2"/>
    <property type="match status" value="1"/>
</dbReference>
<dbReference type="KEGG" id="hed:TPER_HE00445"/>
<dbReference type="EMBL" id="LN999835">
    <property type="protein sequence ID" value="CUX97356.1"/>
    <property type="molecule type" value="Genomic_DNA"/>
</dbReference>
<feature type="binding site" evidence="14">
    <location>
        <position position="318"/>
    </location>
    <ligand>
        <name>NAD(+)</name>
        <dbReference type="ChEBI" id="CHEBI:57540"/>
    </ligand>
</feature>
<dbReference type="SMART" id="SM00532">
    <property type="entry name" value="LIGANc"/>
    <property type="match status" value="1"/>
</dbReference>
<evidence type="ECO:0000256" key="1">
    <source>
        <dbReference type="ARBA" id="ARBA00004067"/>
    </source>
</evidence>
<dbReference type="Gene3D" id="2.40.50.140">
    <property type="entry name" value="Nucleic acid-binding proteins"/>
    <property type="match status" value="1"/>
</dbReference>
<keyword evidence="8 14" id="KW-0862">Zinc</keyword>
<dbReference type="Gene3D" id="1.10.287.610">
    <property type="entry name" value="Helix hairpin bin"/>
    <property type="match status" value="1"/>
</dbReference>
<feature type="binding site" evidence="14">
    <location>
        <position position="412"/>
    </location>
    <ligand>
        <name>Zn(2+)</name>
        <dbReference type="ChEBI" id="CHEBI:29105"/>
    </ligand>
</feature>
<evidence type="ECO:0000256" key="14">
    <source>
        <dbReference type="HAMAP-Rule" id="MF_01588"/>
    </source>
</evidence>
<reference evidence="19" key="1">
    <citation type="submission" date="2016-01" db="EMBL/GenBank/DDBJ databases">
        <authorList>
            <person name="Husnik F."/>
        </authorList>
    </citation>
    <scope>NUCLEOTIDE SEQUENCE [LARGE SCALE GENOMIC DNA]</scope>
</reference>
<dbReference type="HAMAP" id="MF_01588">
    <property type="entry name" value="DNA_ligase_A"/>
    <property type="match status" value="1"/>
</dbReference>
<dbReference type="PANTHER" id="PTHR23389:SF9">
    <property type="entry name" value="DNA LIGASE"/>
    <property type="match status" value="1"/>
</dbReference>
<evidence type="ECO:0000256" key="8">
    <source>
        <dbReference type="ARBA" id="ARBA00022833"/>
    </source>
</evidence>
<dbReference type="GO" id="GO:0046872">
    <property type="term" value="F:metal ion binding"/>
    <property type="evidence" value="ECO:0007669"/>
    <property type="project" value="UniProtKB-KW"/>
</dbReference>
<dbReference type="PATRIC" id="fig|1778263.3.peg.442"/>
<dbReference type="InterPro" id="IPR033136">
    <property type="entry name" value="DNA_ligase_CS"/>
</dbReference>
<dbReference type="FunFam" id="1.10.150.20:FF:000007">
    <property type="entry name" value="DNA ligase"/>
    <property type="match status" value="1"/>
</dbReference>
<evidence type="ECO:0000313" key="19">
    <source>
        <dbReference type="Proteomes" id="UP000095477"/>
    </source>
</evidence>
<evidence type="ECO:0000256" key="2">
    <source>
        <dbReference type="ARBA" id="ARBA00012722"/>
    </source>
</evidence>
<protein>
    <recommendedName>
        <fullName evidence="3 14">DNA ligase</fullName>
        <ecNumber evidence="2 14">6.5.1.2</ecNumber>
    </recommendedName>
    <alternativeName>
        <fullName evidence="14">Polydeoxyribonucleotide synthase [NAD(+)]</fullName>
    </alternativeName>
</protein>
<dbReference type="EC" id="6.5.1.2" evidence="2 14"/>
<dbReference type="InterPro" id="IPR010994">
    <property type="entry name" value="RuvA_2-like"/>
</dbReference>
<evidence type="ECO:0000256" key="9">
    <source>
        <dbReference type="ARBA" id="ARBA00022842"/>
    </source>
</evidence>
<feature type="binding site" evidence="14">
    <location>
        <position position="294"/>
    </location>
    <ligand>
        <name>NAD(+)</name>
        <dbReference type="ChEBI" id="CHEBI:57540"/>
    </ligand>
</feature>
<evidence type="ECO:0000256" key="5">
    <source>
        <dbReference type="ARBA" id="ARBA00022705"/>
    </source>
</evidence>
<accession>A0A143WUQ3</accession>
<evidence type="ECO:0000256" key="10">
    <source>
        <dbReference type="ARBA" id="ARBA00023027"/>
    </source>
</evidence>
<dbReference type="FunFam" id="2.40.50.140:FF:000012">
    <property type="entry name" value="DNA ligase"/>
    <property type="match status" value="1"/>
</dbReference>
<dbReference type="SUPFAM" id="SSF56091">
    <property type="entry name" value="DNA ligase/mRNA capping enzyme, catalytic domain"/>
    <property type="match status" value="1"/>
</dbReference>
<dbReference type="Pfam" id="PF01653">
    <property type="entry name" value="DNA_ligase_aden"/>
    <property type="match status" value="1"/>
</dbReference>
<evidence type="ECO:0000256" key="3">
    <source>
        <dbReference type="ARBA" id="ARBA00013308"/>
    </source>
</evidence>
<evidence type="ECO:0000313" key="18">
    <source>
        <dbReference type="EMBL" id="CUX97356.1"/>
    </source>
</evidence>
<dbReference type="InterPro" id="IPR041663">
    <property type="entry name" value="DisA/LigA_HHH"/>
</dbReference>
<dbReference type="GO" id="GO:0006281">
    <property type="term" value="P:DNA repair"/>
    <property type="evidence" value="ECO:0007669"/>
    <property type="project" value="UniProtKB-KW"/>
</dbReference>
<evidence type="ECO:0000256" key="13">
    <source>
        <dbReference type="ARBA" id="ARBA00060881"/>
    </source>
</evidence>
<dbReference type="Pfam" id="PF14520">
    <property type="entry name" value="HHH_5"/>
    <property type="match status" value="1"/>
</dbReference>
<keyword evidence="10 14" id="KW-0520">NAD</keyword>
<keyword evidence="9 14" id="KW-0460">Magnesium</keyword>
<dbReference type="RefSeq" id="WP_082798879.1">
    <property type="nucleotide sequence ID" value="NZ_LN999835.1"/>
</dbReference>
<dbReference type="PANTHER" id="PTHR23389">
    <property type="entry name" value="CHROMOSOME TRANSMISSION FIDELITY FACTOR 18"/>
    <property type="match status" value="1"/>
</dbReference>
<evidence type="ECO:0000256" key="11">
    <source>
        <dbReference type="ARBA" id="ARBA00023204"/>
    </source>
</evidence>
<dbReference type="AlphaFoldDB" id="A0A143WUQ3"/>
<keyword evidence="4 14" id="KW-0436">Ligase</keyword>
<dbReference type="FunFam" id="3.30.470.30:FF:000001">
    <property type="entry name" value="DNA ligase"/>
    <property type="match status" value="1"/>
</dbReference>
<keyword evidence="19" id="KW-1185">Reference proteome</keyword>
<feature type="domain" description="Helix-hairpin-helix DNA-binding motif class 1" evidence="16">
    <location>
        <begin position="450"/>
        <end position="469"/>
    </location>
</feature>
<comment type="caution">
    <text evidence="14">Lacks conserved residue(s) required for the propagation of feature annotation.</text>
</comment>
<dbReference type="SUPFAM" id="SSF47781">
    <property type="entry name" value="RuvA domain 2-like"/>
    <property type="match status" value="1"/>
</dbReference>
<keyword evidence="14" id="KW-0464">Manganese</keyword>
<dbReference type="PIRSF" id="PIRSF001604">
    <property type="entry name" value="LigA"/>
    <property type="match status" value="1"/>
</dbReference>
<comment type="cofactor">
    <cofactor evidence="14">
        <name>Mg(2+)</name>
        <dbReference type="ChEBI" id="CHEBI:18420"/>
    </cofactor>
    <cofactor evidence="14">
        <name>Mn(2+)</name>
        <dbReference type="ChEBI" id="CHEBI:29035"/>
    </cofactor>
</comment>
<dbReference type="PROSITE" id="PS01055">
    <property type="entry name" value="DNA_LIGASE_N1"/>
    <property type="match status" value="1"/>
</dbReference>
<dbReference type="Gene3D" id="3.30.470.30">
    <property type="entry name" value="DNA ligase/mRNA capping enzyme"/>
    <property type="match status" value="1"/>
</dbReference>
<comment type="function">
    <text evidence="1 14">DNA ligase that catalyzes the formation of phosphodiester linkages between 5'-phosphoryl and 3'-hydroxyl groups in double-stranded DNA using NAD as a coenzyme and as the energy source for the reaction. It is essential for DNA replication and repair of damaged DNA.</text>
</comment>
<gene>
    <name evidence="14 18" type="primary">ligA</name>
    <name evidence="18" type="ORF">TPER_HE00445</name>
</gene>
<dbReference type="CDD" id="cd00114">
    <property type="entry name" value="LIGANc"/>
    <property type="match status" value="1"/>
</dbReference>
<feature type="domain" description="Helix-hairpin-helix DNA-binding motif class 1" evidence="16">
    <location>
        <begin position="549"/>
        <end position="568"/>
    </location>
</feature>
<evidence type="ECO:0000256" key="6">
    <source>
        <dbReference type="ARBA" id="ARBA00022723"/>
    </source>
</evidence>
<evidence type="ECO:0000259" key="16">
    <source>
        <dbReference type="SMART" id="SM00278"/>
    </source>
</evidence>
<organism evidence="18 19">
    <name type="scientific">Candidatus Hoaglandella endobia</name>
    <dbReference type="NCBI Taxonomy" id="1778263"/>
    <lineage>
        <taxon>Bacteria</taxon>
        <taxon>Pseudomonadati</taxon>
        <taxon>Pseudomonadota</taxon>
        <taxon>Gammaproteobacteria</taxon>
        <taxon>Enterobacterales</taxon>
        <taxon>Enterobacteriaceae</taxon>
        <taxon>Candidatus Hoaglandella</taxon>
    </lineage>
</organism>
<feature type="binding site" evidence="14">
    <location>
        <position position="177"/>
    </location>
    <ligand>
        <name>NAD(+)</name>
        <dbReference type="ChEBI" id="CHEBI:57540"/>
    </ligand>
</feature>
<dbReference type="GO" id="GO:0003677">
    <property type="term" value="F:DNA binding"/>
    <property type="evidence" value="ECO:0007669"/>
    <property type="project" value="InterPro"/>
</dbReference>
<keyword evidence="5 14" id="KW-0235">DNA replication</keyword>
<dbReference type="GO" id="GO:0006260">
    <property type="term" value="P:DNA replication"/>
    <property type="evidence" value="ECO:0007669"/>
    <property type="project" value="UniProtKB-KW"/>
</dbReference>
<dbReference type="InterPro" id="IPR004150">
    <property type="entry name" value="NAD_DNA_ligase_OB"/>
</dbReference>
<dbReference type="InterPro" id="IPR018239">
    <property type="entry name" value="DNA_ligase_AS"/>
</dbReference>
<dbReference type="SUPFAM" id="SSF50249">
    <property type="entry name" value="Nucleic acid-binding proteins"/>
    <property type="match status" value="1"/>
</dbReference>
<feature type="binding site" evidence="14">
    <location>
        <begin position="35"/>
        <end position="39"/>
    </location>
    <ligand>
        <name>NAD(+)</name>
        <dbReference type="ChEBI" id="CHEBI:57540"/>
    </ligand>
</feature>
<dbReference type="InterPro" id="IPR013839">
    <property type="entry name" value="DNAligase_adenylation"/>
</dbReference>
<dbReference type="Pfam" id="PF03120">
    <property type="entry name" value="OB_DNA_ligase"/>
    <property type="match status" value="1"/>
</dbReference>
<dbReference type="NCBIfam" id="NF005932">
    <property type="entry name" value="PRK07956.1"/>
    <property type="match status" value="1"/>
</dbReference>
<dbReference type="PROSITE" id="PS01056">
    <property type="entry name" value="DNA_LIGASE_N2"/>
    <property type="match status" value="1"/>
</dbReference>
<dbReference type="GO" id="GO:0003911">
    <property type="term" value="F:DNA ligase (NAD+) activity"/>
    <property type="evidence" value="ECO:0007669"/>
    <property type="project" value="UniProtKB-UniRule"/>
</dbReference>
<proteinExistence type="inferred from homology"/>
<evidence type="ECO:0000256" key="15">
    <source>
        <dbReference type="RuleBase" id="RU000618"/>
    </source>
</evidence>
<evidence type="ECO:0000256" key="4">
    <source>
        <dbReference type="ARBA" id="ARBA00022598"/>
    </source>
</evidence>
<feature type="active site" description="N6-AMP-lysine intermediate" evidence="14">
    <location>
        <position position="118"/>
    </location>
</feature>
<dbReference type="SMART" id="SM00278">
    <property type="entry name" value="HhH1"/>
    <property type="match status" value="3"/>
</dbReference>
<keyword evidence="11 14" id="KW-0234">DNA repair</keyword>
<dbReference type="STRING" id="1778263.TPER_HE00445"/>
<comment type="catalytic activity">
    <reaction evidence="12 14 15">
        <text>NAD(+) + (deoxyribonucleotide)n-3'-hydroxyl + 5'-phospho-(deoxyribonucleotide)m = (deoxyribonucleotide)n+m + AMP + beta-nicotinamide D-nucleotide.</text>
        <dbReference type="EC" id="6.5.1.2"/>
    </reaction>
</comment>
<dbReference type="NCBIfam" id="TIGR00575">
    <property type="entry name" value="dnlj"/>
    <property type="match status" value="1"/>
</dbReference>
<feature type="binding site" evidence="14">
    <location>
        <position position="139"/>
    </location>
    <ligand>
        <name>NAD(+)</name>
        <dbReference type="ChEBI" id="CHEBI:57540"/>
    </ligand>
</feature>
<dbReference type="GO" id="GO:0005829">
    <property type="term" value="C:cytosol"/>
    <property type="evidence" value="ECO:0007669"/>
    <property type="project" value="TreeGrafter"/>
</dbReference>
<feature type="binding site" evidence="14">
    <location>
        <position position="436"/>
    </location>
    <ligand>
        <name>Zn(2+)</name>
        <dbReference type="ChEBI" id="CHEBI:29105"/>
    </ligand>
</feature>
<feature type="binding site" evidence="14">
    <location>
        <position position="415"/>
    </location>
    <ligand>
        <name>Zn(2+)</name>
        <dbReference type="ChEBI" id="CHEBI:29105"/>
    </ligand>
</feature>
<dbReference type="InterPro" id="IPR012340">
    <property type="entry name" value="NA-bd_OB-fold"/>
</dbReference>
<dbReference type="InterPro" id="IPR003583">
    <property type="entry name" value="Hlx-hairpin-Hlx_DNA-bd_motif"/>
</dbReference>
<dbReference type="InterPro" id="IPR001679">
    <property type="entry name" value="DNA_ligase"/>
</dbReference>
<dbReference type="Proteomes" id="UP000095477">
    <property type="component" value="Chromosome I"/>
</dbReference>